<dbReference type="PANTHER" id="PTHR13814:SF6">
    <property type="entry name" value="ALPHA-2-HS-GLYCOPROTEIN"/>
    <property type="match status" value="1"/>
</dbReference>
<dbReference type="InterPro" id="IPR025760">
    <property type="entry name" value="Cystatin_Fetuin_A"/>
</dbReference>
<keyword evidence="6" id="KW-0325">Glycoprotein</keyword>
<dbReference type="Pfam" id="PF00031">
    <property type="entry name" value="Cystatin"/>
    <property type="match status" value="1"/>
</dbReference>
<reference evidence="8 9" key="1">
    <citation type="submission" date="2018-07" db="EMBL/GenBank/DDBJ databases">
        <title>A high quality draft genome assembly of the barn swallow (H. rustica rustica).</title>
        <authorList>
            <person name="Formenti G."/>
            <person name="Chiara M."/>
            <person name="Poveda L."/>
            <person name="Francoijs K.-J."/>
            <person name="Bonisoli-Alquati A."/>
            <person name="Canova L."/>
            <person name="Gianfranceschi L."/>
            <person name="Horner D.S."/>
            <person name="Saino N."/>
        </authorList>
    </citation>
    <scope>NUCLEOTIDE SEQUENCE [LARGE SCALE GENOMIC DNA]</scope>
    <source>
        <strain evidence="8">Chelidonia</strain>
        <tissue evidence="8">Blood</tissue>
    </source>
</reference>
<feature type="domain" description="Cystatin fetuin-A-type" evidence="7">
    <location>
        <begin position="174"/>
        <end position="283"/>
    </location>
</feature>
<accession>A0A3M0JMQ6</accession>
<dbReference type="Gene3D" id="3.10.450.10">
    <property type="match status" value="2"/>
</dbReference>
<evidence type="ECO:0000256" key="4">
    <source>
        <dbReference type="ARBA" id="ARBA00022737"/>
    </source>
</evidence>
<dbReference type="EMBL" id="QRBI01000134">
    <property type="protein sequence ID" value="RMC02005.1"/>
    <property type="molecule type" value="Genomic_DNA"/>
</dbReference>
<dbReference type="OrthoDB" id="8780871at2759"/>
<evidence type="ECO:0000259" key="7">
    <source>
        <dbReference type="PROSITE" id="PS51529"/>
    </source>
</evidence>
<protein>
    <recommendedName>
        <fullName evidence="7">Cystatin fetuin-A-type domain-containing protein</fullName>
    </recommendedName>
</protein>
<evidence type="ECO:0000256" key="5">
    <source>
        <dbReference type="ARBA" id="ARBA00023157"/>
    </source>
</evidence>
<evidence type="ECO:0000256" key="6">
    <source>
        <dbReference type="ARBA" id="ARBA00023180"/>
    </source>
</evidence>
<dbReference type="FunFam" id="3.10.450.10:FF:000002">
    <property type="entry name" value="Kininogen 1"/>
    <property type="match status" value="1"/>
</dbReference>
<dbReference type="SUPFAM" id="SSF54403">
    <property type="entry name" value="Cystatin/monellin"/>
    <property type="match status" value="2"/>
</dbReference>
<evidence type="ECO:0000256" key="1">
    <source>
        <dbReference type="ARBA" id="ARBA00004613"/>
    </source>
</evidence>
<feature type="domain" description="Cystatin fetuin-A-type" evidence="7">
    <location>
        <begin position="43"/>
        <end position="163"/>
    </location>
</feature>
<evidence type="ECO:0000256" key="3">
    <source>
        <dbReference type="ARBA" id="ARBA00022729"/>
    </source>
</evidence>
<comment type="caution">
    <text evidence="8">The sequence shown here is derived from an EMBL/GenBank/DDBJ whole genome shotgun (WGS) entry which is preliminary data.</text>
</comment>
<gene>
    <name evidence="8" type="ORF">DUI87_21167</name>
</gene>
<dbReference type="GO" id="GO:0004869">
    <property type="term" value="F:cysteine-type endopeptidase inhibitor activity"/>
    <property type="evidence" value="ECO:0007669"/>
    <property type="project" value="InterPro"/>
</dbReference>
<dbReference type="InterPro" id="IPR046350">
    <property type="entry name" value="Cystatin_sf"/>
</dbReference>
<dbReference type="GO" id="GO:0072562">
    <property type="term" value="C:blood microparticle"/>
    <property type="evidence" value="ECO:0007669"/>
    <property type="project" value="TreeGrafter"/>
</dbReference>
<organism evidence="8 9">
    <name type="scientific">Hirundo rustica rustica</name>
    <dbReference type="NCBI Taxonomy" id="333673"/>
    <lineage>
        <taxon>Eukaryota</taxon>
        <taxon>Metazoa</taxon>
        <taxon>Chordata</taxon>
        <taxon>Craniata</taxon>
        <taxon>Vertebrata</taxon>
        <taxon>Euteleostomi</taxon>
        <taxon>Archelosauria</taxon>
        <taxon>Archosauria</taxon>
        <taxon>Dinosauria</taxon>
        <taxon>Saurischia</taxon>
        <taxon>Theropoda</taxon>
        <taxon>Coelurosauria</taxon>
        <taxon>Aves</taxon>
        <taxon>Neognathae</taxon>
        <taxon>Neoaves</taxon>
        <taxon>Telluraves</taxon>
        <taxon>Australaves</taxon>
        <taxon>Passeriformes</taxon>
        <taxon>Sylvioidea</taxon>
        <taxon>Hirundinidae</taxon>
        <taxon>Hirundo</taxon>
    </lineage>
</organism>
<dbReference type="SMART" id="SM00043">
    <property type="entry name" value="CY"/>
    <property type="match status" value="2"/>
</dbReference>
<dbReference type="PANTHER" id="PTHR13814">
    <property type="entry name" value="FETUIN"/>
    <property type="match status" value="1"/>
</dbReference>
<proteinExistence type="predicted"/>
<comment type="subcellular location">
    <subcellularLocation>
        <location evidence="1">Secreted</location>
    </subcellularLocation>
</comment>
<keyword evidence="5" id="KW-1015">Disulfide bond</keyword>
<dbReference type="AlphaFoldDB" id="A0A3M0JMQ6"/>
<keyword evidence="4" id="KW-0677">Repeat</keyword>
<dbReference type="CDD" id="cd00042">
    <property type="entry name" value="CY"/>
    <property type="match status" value="1"/>
</dbReference>
<sequence>MWSYHVEFSIAETNSVIEHDSTQTNCALTSLKIPLPIHKAVPAAPPAPLGCDDPESEAAAEVAVNYINGHSHHGYKFALNRIEDIRVVPQGPNNDIIFLELDLLETKCPILSPTPLANCTVRSFADHVSTEHYQLDPKAVEGDCDVKLQKVDGTLSVLASKCHSHADSGEDIRKVCPDCPLLASMNNTEVLETVSAALNDYNSKTTESYLRLLEIGRAKIQYHPGHVVITEFAVGATNCSAEEAKANVGACQLLPEDQSNFGFCTAVMVKRPSQELQVDCQMYGHQPGVTYIHPGQDTSAGLAPSAAGFTNHNLGLAHNNPVASESSSSEILRSMLSAKSVTKRAVAEAAQRDKVPRPVGFVPPPPPCPGKIRHFDI</sequence>
<evidence type="ECO:0000313" key="9">
    <source>
        <dbReference type="Proteomes" id="UP000269221"/>
    </source>
</evidence>
<keyword evidence="3" id="KW-0732">Signal</keyword>
<keyword evidence="2" id="KW-0964">Secreted</keyword>
<evidence type="ECO:0000313" key="8">
    <source>
        <dbReference type="EMBL" id="RMC02005.1"/>
    </source>
</evidence>
<dbReference type="PROSITE" id="PS51529">
    <property type="entry name" value="CYSTATIN_FETUIN_A"/>
    <property type="match status" value="2"/>
</dbReference>
<dbReference type="InterPro" id="IPR000010">
    <property type="entry name" value="Cystatin_dom"/>
</dbReference>
<name>A0A3M0JMQ6_HIRRU</name>
<keyword evidence="9" id="KW-1185">Reference proteome</keyword>
<dbReference type="STRING" id="333673.A0A3M0JMQ6"/>
<dbReference type="Proteomes" id="UP000269221">
    <property type="component" value="Unassembled WGS sequence"/>
</dbReference>
<evidence type="ECO:0000256" key="2">
    <source>
        <dbReference type="ARBA" id="ARBA00022525"/>
    </source>
</evidence>
<dbReference type="GO" id="GO:0031012">
    <property type="term" value="C:extracellular matrix"/>
    <property type="evidence" value="ECO:0007669"/>
    <property type="project" value="TreeGrafter"/>
</dbReference>
<dbReference type="InterPro" id="IPR050735">
    <property type="entry name" value="Kininogen_Fetuin_HRG"/>
</dbReference>